<dbReference type="EMBL" id="HBFB01019140">
    <property type="protein sequence ID" value="CAD8682553.1"/>
    <property type="molecule type" value="Transcribed_RNA"/>
</dbReference>
<organism evidence="2">
    <name type="scientific">Chlamydomonas leiostraca</name>
    <dbReference type="NCBI Taxonomy" id="1034604"/>
    <lineage>
        <taxon>Eukaryota</taxon>
        <taxon>Viridiplantae</taxon>
        <taxon>Chlorophyta</taxon>
        <taxon>core chlorophytes</taxon>
        <taxon>Chlorophyceae</taxon>
        <taxon>CS clade</taxon>
        <taxon>Chlamydomonadales</taxon>
        <taxon>Chlamydomonadaceae</taxon>
        <taxon>Chlamydomonas</taxon>
    </lineage>
</organism>
<dbReference type="AlphaFoldDB" id="A0A7S0RN15"/>
<reference evidence="2" key="1">
    <citation type="submission" date="2021-01" db="EMBL/GenBank/DDBJ databases">
        <authorList>
            <person name="Corre E."/>
            <person name="Pelletier E."/>
            <person name="Niang G."/>
            <person name="Scheremetjew M."/>
            <person name="Finn R."/>
            <person name="Kale V."/>
            <person name="Holt S."/>
            <person name="Cochrane G."/>
            <person name="Meng A."/>
            <person name="Brown T."/>
            <person name="Cohen L."/>
        </authorList>
    </citation>
    <scope>NUCLEOTIDE SEQUENCE</scope>
    <source>
        <strain evidence="2">SAG 11-49</strain>
    </source>
</reference>
<name>A0A7S0RN15_9CHLO</name>
<evidence type="ECO:0000256" key="1">
    <source>
        <dbReference type="SAM" id="MobiDB-lite"/>
    </source>
</evidence>
<gene>
    <name evidence="2" type="ORF">CLEI1391_LOCUS10748</name>
</gene>
<sequence>MRAIAARLPSSSTGVAARTRPSRQVQRAPCRQFTQHRLPAAACRALTPEEEREIERMKQEASQGGLLESELVASVLKVGIVALAVAVTVLLLDAAEPVIDTTIAVFPRGGAPAQ</sequence>
<feature type="region of interest" description="Disordered" evidence="1">
    <location>
        <begin position="1"/>
        <end position="30"/>
    </location>
</feature>
<evidence type="ECO:0000313" key="2">
    <source>
        <dbReference type="EMBL" id="CAD8682553.1"/>
    </source>
</evidence>
<proteinExistence type="predicted"/>
<accession>A0A7S0RN15</accession>
<protein>
    <submittedName>
        <fullName evidence="2">Uncharacterized protein</fullName>
    </submittedName>
</protein>